<name>A0ABS4G4U5_9CLOT</name>
<reference evidence="2 3" key="1">
    <citation type="submission" date="2021-03" db="EMBL/GenBank/DDBJ databases">
        <title>Genomic Encyclopedia of Type Strains, Phase IV (KMG-IV): sequencing the most valuable type-strain genomes for metagenomic binning, comparative biology and taxonomic classification.</title>
        <authorList>
            <person name="Goeker M."/>
        </authorList>
    </citation>
    <scope>NUCLEOTIDE SEQUENCE [LARGE SCALE GENOMIC DNA]</scope>
    <source>
        <strain evidence="2 3">DSM 6139</strain>
    </source>
</reference>
<evidence type="ECO:0000313" key="2">
    <source>
        <dbReference type="EMBL" id="MBP1919554.1"/>
    </source>
</evidence>
<evidence type="ECO:0000313" key="3">
    <source>
        <dbReference type="Proteomes" id="UP001519271"/>
    </source>
</evidence>
<sequence length="162" mass="17934">MRLAILSFISLALFLLDMTMVPFFSAWGAYGSLLFTFGSIFSVQGDFDDAFLMALVTGFLQDIFFPYAFGMNMLLNLLIFLGLSKIGTTLKEGRHSAEVLFSTGGALIKSLVMLSLLSLFGFGTNAYSIPVSGIHTLIFALLMHGSIVSLRRVPYMKKEWKF</sequence>
<evidence type="ECO:0008006" key="4">
    <source>
        <dbReference type="Google" id="ProtNLM"/>
    </source>
</evidence>
<dbReference type="Proteomes" id="UP001519271">
    <property type="component" value="Unassembled WGS sequence"/>
</dbReference>
<comment type="caution">
    <text evidence="2">The sequence shown here is derived from an EMBL/GenBank/DDBJ whole genome shotgun (WGS) entry which is preliminary data.</text>
</comment>
<proteinExistence type="predicted"/>
<keyword evidence="1" id="KW-1133">Transmembrane helix</keyword>
<evidence type="ECO:0000256" key="1">
    <source>
        <dbReference type="SAM" id="Phobius"/>
    </source>
</evidence>
<gene>
    <name evidence="2" type="ORF">J2Z34_002043</name>
</gene>
<dbReference type="EMBL" id="JAGGKC010000016">
    <property type="protein sequence ID" value="MBP1919554.1"/>
    <property type="molecule type" value="Genomic_DNA"/>
</dbReference>
<keyword evidence="1" id="KW-0812">Transmembrane</keyword>
<keyword evidence="3" id="KW-1185">Reference proteome</keyword>
<feature type="transmembrane region" description="Helical" evidence="1">
    <location>
        <begin position="63"/>
        <end position="87"/>
    </location>
</feature>
<dbReference type="RefSeq" id="WP_209459752.1">
    <property type="nucleotide sequence ID" value="NZ_JAGGKC010000016.1"/>
</dbReference>
<keyword evidence="1" id="KW-0472">Membrane</keyword>
<feature type="transmembrane region" description="Helical" evidence="1">
    <location>
        <begin position="127"/>
        <end position="150"/>
    </location>
</feature>
<accession>A0ABS4G4U5</accession>
<protein>
    <recommendedName>
        <fullName evidence="4">Rod shape-determining protein MreD</fullName>
    </recommendedName>
</protein>
<organism evidence="2 3">
    <name type="scientific">Youngiibacter multivorans</name>
    <dbReference type="NCBI Taxonomy" id="937251"/>
    <lineage>
        <taxon>Bacteria</taxon>
        <taxon>Bacillati</taxon>
        <taxon>Bacillota</taxon>
        <taxon>Clostridia</taxon>
        <taxon>Eubacteriales</taxon>
        <taxon>Clostridiaceae</taxon>
        <taxon>Youngiibacter</taxon>
    </lineage>
</organism>
<feature type="transmembrane region" description="Helical" evidence="1">
    <location>
        <begin position="99"/>
        <end position="121"/>
    </location>
</feature>